<feature type="compositionally biased region" description="Polar residues" evidence="1">
    <location>
        <begin position="9"/>
        <end position="19"/>
    </location>
</feature>
<reference evidence="2 3" key="1">
    <citation type="journal article" date="2018" name="Front. Plant Sci.">
        <title>Red Clover (Trifolium pratense) and Zigzag Clover (T. medium) - A Picture of Genomic Similarities and Differences.</title>
        <authorList>
            <person name="Dluhosova J."/>
            <person name="Istvanek J."/>
            <person name="Nedelnik J."/>
            <person name="Repkova J."/>
        </authorList>
    </citation>
    <scope>NUCLEOTIDE SEQUENCE [LARGE SCALE GENOMIC DNA]</scope>
    <source>
        <strain evidence="3">cv. 10/8</strain>
        <tissue evidence="2">Leaf</tissue>
    </source>
</reference>
<feature type="region of interest" description="Disordered" evidence="1">
    <location>
        <begin position="38"/>
        <end position="84"/>
    </location>
</feature>
<dbReference type="Proteomes" id="UP000265520">
    <property type="component" value="Unassembled WGS sequence"/>
</dbReference>
<proteinExistence type="predicted"/>
<dbReference type="EMBL" id="LXQA010049501">
    <property type="protein sequence ID" value="MCI02562.1"/>
    <property type="molecule type" value="Genomic_DNA"/>
</dbReference>
<accession>A0A392NT05</accession>
<sequence length="194" mass="21090">MSAKRIQKSTEANSSSDTASFDLFVNSDAEHRFANYINMLDEGKKDDEEEEEKKEKEDMSADNQSVDRPVGLGHEEPTIIKPSGETLVVGEVQVSRDVTEGQSVPGVGLATTDEVAAGGNQANTIASLLKKERTTKSKAAQKAKADKSSKAIPEPSLSAEQEEEEVSEVSKAVGTKRKKKERGEPTRRSARQRV</sequence>
<name>A0A392NT05_9FABA</name>
<evidence type="ECO:0000313" key="3">
    <source>
        <dbReference type="Proteomes" id="UP000265520"/>
    </source>
</evidence>
<keyword evidence="3" id="KW-1185">Reference proteome</keyword>
<feature type="compositionally biased region" description="Low complexity" evidence="1">
    <location>
        <begin position="150"/>
        <end position="159"/>
    </location>
</feature>
<dbReference type="AlphaFoldDB" id="A0A392NT05"/>
<organism evidence="2 3">
    <name type="scientific">Trifolium medium</name>
    <dbReference type="NCBI Taxonomy" id="97028"/>
    <lineage>
        <taxon>Eukaryota</taxon>
        <taxon>Viridiplantae</taxon>
        <taxon>Streptophyta</taxon>
        <taxon>Embryophyta</taxon>
        <taxon>Tracheophyta</taxon>
        <taxon>Spermatophyta</taxon>
        <taxon>Magnoliopsida</taxon>
        <taxon>eudicotyledons</taxon>
        <taxon>Gunneridae</taxon>
        <taxon>Pentapetalae</taxon>
        <taxon>rosids</taxon>
        <taxon>fabids</taxon>
        <taxon>Fabales</taxon>
        <taxon>Fabaceae</taxon>
        <taxon>Papilionoideae</taxon>
        <taxon>50 kb inversion clade</taxon>
        <taxon>NPAAA clade</taxon>
        <taxon>Hologalegina</taxon>
        <taxon>IRL clade</taxon>
        <taxon>Trifolieae</taxon>
        <taxon>Trifolium</taxon>
    </lineage>
</organism>
<comment type="caution">
    <text evidence="2">The sequence shown here is derived from an EMBL/GenBank/DDBJ whole genome shotgun (WGS) entry which is preliminary data.</text>
</comment>
<protein>
    <submittedName>
        <fullName evidence="2">Uncharacterized protein</fullName>
    </submittedName>
</protein>
<evidence type="ECO:0000256" key="1">
    <source>
        <dbReference type="SAM" id="MobiDB-lite"/>
    </source>
</evidence>
<evidence type="ECO:0000313" key="2">
    <source>
        <dbReference type="EMBL" id="MCI02562.1"/>
    </source>
</evidence>
<feature type="region of interest" description="Disordered" evidence="1">
    <location>
        <begin position="127"/>
        <end position="194"/>
    </location>
</feature>
<feature type="region of interest" description="Disordered" evidence="1">
    <location>
        <begin position="1"/>
        <end position="21"/>
    </location>
</feature>